<dbReference type="Gene3D" id="3.40.720.10">
    <property type="entry name" value="Alkaline Phosphatase, subunit A"/>
    <property type="match status" value="1"/>
</dbReference>
<dbReference type="InterPro" id="IPR000917">
    <property type="entry name" value="Sulfatase_N"/>
</dbReference>
<sequence>MIYYFALLVFAFAACTPVFMHGAEKPNSVFIMVDDLGPGWVDFDGSDPTINTPNLERMADAGMVFTRAYAAASVCSPTRAACITGMSPAQIGLTTHIPGAPGRRHSAVPGGPSDAPSINQLPLELPSYARELKKLGYATAFIGKWHLAGEGSMRTKDGIVDSQYHPEHYGFDSNLGGCAYGQPKSWFDPFKNGTLENREEGQYLTDRLAEEAVAFIQANKDQPFHLTLWPYNVHKPFRAPKDLYKNNGNDHYRAMLESMDNAIGRVLDTLEAAGVSENTLVVFYSDNGGDKATEWLSEKKGSLLEGGLRVPMVVTWPAVIRGGTSTAEPITSMDFFPTFVHMSGGSTDEIKELEGMDLMPLFKGADQLDRESLYWHYPHNRNGVKYSMGGVVLSRDWKFYNGYGVQPDVLFNLKEDPMEQTNVISSHPEMADRMLKEHEAWLASVKAAEPDYSTDTAMIPAKQR</sequence>
<comment type="cofactor">
    <cofactor evidence="1">
        <name>Ca(2+)</name>
        <dbReference type="ChEBI" id="CHEBI:29108"/>
    </cofactor>
</comment>
<dbReference type="Gene3D" id="3.30.1120.10">
    <property type="match status" value="1"/>
</dbReference>
<keyword evidence="5" id="KW-0378">Hydrolase</keyword>
<dbReference type="EMBL" id="CP138858">
    <property type="protein sequence ID" value="WPJ95931.1"/>
    <property type="molecule type" value="Genomic_DNA"/>
</dbReference>
<evidence type="ECO:0000256" key="1">
    <source>
        <dbReference type="ARBA" id="ARBA00001913"/>
    </source>
</evidence>
<name>A0ABZ0RLA5_9BACT</name>
<gene>
    <name evidence="9" type="ORF">SH580_21175</name>
</gene>
<dbReference type="InterPro" id="IPR017850">
    <property type="entry name" value="Alkaline_phosphatase_core_sf"/>
</dbReference>
<feature type="chain" id="PRO_5045427454" evidence="7">
    <location>
        <begin position="23"/>
        <end position="464"/>
    </location>
</feature>
<evidence type="ECO:0000256" key="2">
    <source>
        <dbReference type="ARBA" id="ARBA00008779"/>
    </source>
</evidence>
<evidence type="ECO:0000313" key="9">
    <source>
        <dbReference type="EMBL" id="WPJ95931.1"/>
    </source>
</evidence>
<evidence type="ECO:0000256" key="3">
    <source>
        <dbReference type="ARBA" id="ARBA00022723"/>
    </source>
</evidence>
<feature type="signal peptide" evidence="7">
    <location>
        <begin position="1"/>
        <end position="22"/>
    </location>
</feature>
<dbReference type="Proteomes" id="UP001324993">
    <property type="component" value="Chromosome"/>
</dbReference>
<evidence type="ECO:0000259" key="8">
    <source>
        <dbReference type="Pfam" id="PF00884"/>
    </source>
</evidence>
<dbReference type="PROSITE" id="PS00149">
    <property type="entry name" value="SULFATASE_2"/>
    <property type="match status" value="1"/>
</dbReference>
<dbReference type="PANTHER" id="PTHR42693:SF42">
    <property type="entry name" value="ARYLSULFATASE G"/>
    <property type="match status" value="1"/>
</dbReference>
<dbReference type="SUPFAM" id="SSF53649">
    <property type="entry name" value="Alkaline phosphatase-like"/>
    <property type="match status" value="1"/>
</dbReference>
<proteinExistence type="inferred from homology"/>
<organism evidence="9 10">
    <name type="scientific">Coraliomargarita algicola</name>
    <dbReference type="NCBI Taxonomy" id="3092156"/>
    <lineage>
        <taxon>Bacteria</taxon>
        <taxon>Pseudomonadati</taxon>
        <taxon>Verrucomicrobiota</taxon>
        <taxon>Opitutia</taxon>
        <taxon>Puniceicoccales</taxon>
        <taxon>Coraliomargaritaceae</taxon>
        <taxon>Coraliomargarita</taxon>
    </lineage>
</organism>
<evidence type="ECO:0000256" key="4">
    <source>
        <dbReference type="ARBA" id="ARBA00022729"/>
    </source>
</evidence>
<dbReference type="CDD" id="cd16144">
    <property type="entry name" value="ARS_like"/>
    <property type="match status" value="1"/>
</dbReference>
<dbReference type="InterPro" id="IPR024607">
    <property type="entry name" value="Sulfatase_CS"/>
</dbReference>
<dbReference type="Pfam" id="PF00884">
    <property type="entry name" value="Sulfatase"/>
    <property type="match status" value="1"/>
</dbReference>
<keyword evidence="6" id="KW-0106">Calcium</keyword>
<comment type="similarity">
    <text evidence="2">Belongs to the sulfatase family.</text>
</comment>
<accession>A0ABZ0RLA5</accession>
<evidence type="ECO:0000256" key="6">
    <source>
        <dbReference type="ARBA" id="ARBA00022837"/>
    </source>
</evidence>
<dbReference type="RefSeq" id="WP_319832798.1">
    <property type="nucleotide sequence ID" value="NZ_CP138858.1"/>
</dbReference>
<evidence type="ECO:0000256" key="7">
    <source>
        <dbReference type="SAM" id="SignalP"/>
    </source>
</evidence>
<dbReference type="PANTHER" id="PTHR42693">
    <property type="entry name" value="ARYLSULFATASE FAMILY MEMBER"/>
    <property type="match status" value="1"/>
</dbReference>
<keyword evidence="4 7" id="KW-0732">Signal</keyword>
<evidence type="ECO:0000256" key="5">
    <source>
        <dbReference type="ARBA" id="ARBA00022801"/>
    </source>
</evidence>
<dbReference type="InterPro" id="IPR050738">
    <property type="entry name" value="Sulfatase"/>
</dbReference>
<feature type="domain" description="Sulfatase N-terminal" evidence="8">
    <location>
        <begin position="26"/>
        <end position="342"/>
    </location>
</feature>
<keyword evidence="10" id="KW-1185">Reference proteome</keyword>
<reference evidence="9 10" key="1">
    <citation type="submission" date="2023-11" db="EMBL/GenBank/DDBJ databases">
        <title>Coraliomargarita sp. nov., isolated from marine algae.</title>
        <authorList>
            <person name="Lee J.K."/>
            <person name="Baek J.H."/>
            <person name="Kim J.M."/>
            <person name="Choi D.G."/>
            <person name="Jeon C.O."/>
        </authorList>
    </citation>
    <scope>NUCLEOTIDE SEQUENCE [LARGE SCALE GENOMIC DNA]</scope>
    <source>
        <strain evidence="9 10">J2-16</strain>
    </source>
</reference>
<evidence type="ECO:0000313" key="10">
    <source>
        <dbReference type="Proteomes" id="UP001324993"/>
    </source>
</evidence>
<protein>
    <submittedName>
        <fullName evidence="9">Sulfatase</fullName>
    </submittedName>
</protein>
<keyword evidence="3" id="KW-0479">Metal-binding</keyword>